<proteinExistence type="predicted"/>
<dbReference type="KEGG" id="nga:Ngar_c00820"/>
<dbReference type="InParanoid" id="K0IGS8"/>
<organism evidence="1 2">
    <name type="scientific">Nitrososphaera gargensis (strain Ga9.2)</name>
    <dbReference type="NCBI Taxonomy" id="1237085"/>
    <lineage>
        <taxon>Archaea</taxon>
        <taxon>Nitrososphaerota</taxon>
        <taxon>Nitrososphaeria</taxon>
        <taxon>Nitrososphaerales</taxon>
        <taxon>Nitrososphaeraceae</taxon>
        <taxon>Nitrososphaera</taxon>
    </lineage>
</organism>
<protein>
    <submittedName>
        <fullName evidence="1">Uncharacterized protein</fullName>
    </submittedName>
</protein>
<evidence type="ECO:0000313" key="2">
    <source>
        <dbReference type="Proteomes" id="UP000008037"/>
    </source>
</evidence>
<dbReference type="Proteomes" id="UP000008037">
    <property type="component" value="Chromosome"/>
</dbReference>
<gene>
    <name evidence="1" type="ordered locus">Ngar_c00820</name>
</gene>
<accession>K0IGS8</accession>
<evidence type="ECO:0000313" key="1">
    <source>
        <dbReference type="EMBL" id="AFU57032.1"/>
    </source>
</evidence>
<dbReference type="HOGENOM" id="CLU_2340265_0_0_2"/>
<reference evidence="1 2" key="1">
    <citation type="journal article" date="2012" name="Environ. Microbiol.">
        <title>The genome of the ammonia-oxidizing Candidatus Nitrososphaera gargensis: insights into metabolic versatility and environmental adaptations.</title>
        <authorList>
            <person name="Spang A."/>
            <person name="Poehlein A."/>
            <person name="Offre P."/>
            <person name="Zumbragel S."/>
            <person name="Haider S."/>
            <person name="Rychlik N."/>
            <person name="Nowka B."/>
            <person name="Schmeisser C."/>
            <person name="Lebedeva E.V."/>
            <person name="Rattei T."/>
            <person name="Bohm C."/>
            <person name="Schmid M."/>
            <person name="Galushko A."/>
            <person name="Hatzenpichler R."/>
            <person name="Weinmaier T."/>
            <person name="Daniel R."/>
            <person name="Schleper C."/>
            <person name="Spieck E."/>
            <person name="Streit W."/>
            <person name="Wagner M."/>
        </authorList>
    </citation>
    <scope>NUCLEOTIDE SEQUENCE [LARGE SCALE GENOMIC DNA]</scope>
    <source>
        <strain evidence="2">Ga9.2</strain>
    </source>
</reference>
<dbReference type="STRING" id="1237085.Ngar_c00820"/>
<dbReference type="BioCyc" id="CNIT1237085:G1324-82-MONOMER"/>
<dbReference type="EMBL" id="CP002408">
    <property type="protein sequence ID" value="AFU57032.1"/>
    <property type="molecule type" value="Genomic_DNA"/>
</dbReference>
<dbReference type="AlphaFoldDB" id="K0IGS8"/>
<keyword evidence="2" id="KW-1185">Reference proteome</keyword>
<name>K0IGS8_NITGG</name>
<sequence length="97" mass="10671">MKASHPLSPTKVLQQLNSRPFVDTPVSELGKVEERLGISMGAYLLPCKAETGVRPDTLPVERREFTPGEIRSSVTEPGKVLLNHVTVEGEANGFSRW</sequence>